<keyword evidence="3" id="KW-0813">Transport</keyword>
<evidence type="ECO:0000313" key="12">
    <source>
        <dbReference type="EMBL" id="TWI86577.1"/>
    </source>
</evidence>
<comment type="similarity">
    <text evidence="2">Belongs to the TonB family.</text>
</comment>
<dbReference type="Gene3D" id="3.30.1150.10">
    <property type="match status" value="1"/>
</dbReference>
<proteinExistence type="inferred from homology"/>
<name>A0A562SZ51_CHIJA</name>
<keyword evidence="13" id="KW-1185">Reference proteome</keyword>
<organism evidence="12 13">
    <name type="scientific">Chitinophaga japonensis</name>
    <name type="common">Flexibacter japonensis</name>
    <dbReference type="NCBI Taxonomy" id="104662"/>
    <lineage>
        <taxon>Bacteria</taxon>
        <taxon>Pseudomonadati</taxon>
        <taxon>Bacteroidota</taxon>
        <taxon>Chitinophagia</taxon>
        <taxon>Chitinophagales</taxon>
        <taxon>Chitinophagaceae</taxon>
        <taxon>Chitinophaga</taxon>
    </lineage>
</organism>
<gene>
    <name evidence="12" type="ORF">LX66_3836</name>
</gene>
<dbReference type="InterPro" id="IPR051045">
    <property type="entry name" value="TonB-dependent_transducer"/>
</dbReference>
<comment type="subcellular location">
    <subcellularLocation>
        <location evidence="1">Cell inner membrane</location>
        <topology evidence="1">Single-pass membrane protein</topology>
        <orientation evidence="1">Periplasmic side</orientation>
    </subcellularLocation>
</comment>
<dbReference type="EMBL" id="VLLG01000004">
    <property type="protein sequence ID" value="TWI86577.1"/>
    <property type="molecule type" value="Genomic_DNA"/>
</dbReference>
<feature type="chain" id="PRO_5021998489" evidence="10">
    <location>
        <begin position="27"/>
        <end position="203"/>
    </location>
</feature>
<feature type="signal peptide" evidence="10">
    <location>
        <begin position="1"/>
        <end position="26"/>
    </location>
</feature>
<evidence type="ECO:0000256" key="8">
    <source>
        <dbReference type="ARBA" id="ARBA00022989"/>
    </source>
</evidence>
<keyword evidence="4" id="KW-1003">Cell membrane</keyword>
<evidence type="ECO:0000256" key="3">
    <source>
        <dbReference type="ARBA" id="ARBA00022448"/>
    </source>
</evidence>
<reference evidence="12 13" key="1">
    <citation type="journal article" date="2013" name="Stand. Genomic Sci.">
        <title>Genomic Encyclopedia of Type Strains, Phase I: The one thousand microbial genomes (KMG-I) project.</title>
        <authorList>
            <person name="Kyrpides N.C."/>
            <person name="Woyke T."/>
            <person name="Eisen J.A."/>
            <person name="Garrity G."/>
            <person name="Lilburn T.G."/>
            <person name="Beck B.J."/>
            <person name="Whitman W.B."/>
            <person name="Hugenholtz P."/>
            <person name="Klenk H.P."/>
        </authorList>
    </citation>
    <scope>NUCLEOTIDE SEQUENCE [LARGE SCALE GENOMIC DNA]</scope>
    <source>
        <strain evidence="12 13">DSM 13484</strain>
    </source>
</reference>
<evidence type="ECO:0000256" key="6">
    <source>
        <dbReference type="ARBA" id="ARBA00022692"/>
    </source>
</evidence>
<sequence>MIQRLRGIRMLLPWACCLCFAVKVKANDTVFHRNGMIHYIVRQDTLLQLDDEHGASLLRTGYWQYTYVSKSGTTCGFSLRDNIITEAYRLQERDGGHADTIFTRLLLPADQQQHLRDTTRRLYRQLKYPARALKAGIEGTVYVSFVIDTTGSITGLKAASRTGADLEAAALAACRQLTFQPVYYKGRYINMAFKLPLTFRLQR</sequence>
<dbReference type="GO" id="GO:0015031">
    <property type="term" value="P:protein transport"/>
    <property type="evidence" value="ECO:0007669"/>
    <property type="project" value="UniProtKB-KW"/>
</dbReference>
<dbReference type="PANTHER" id="PTHR33446:SF2">
    <property type="entry name" value="PROTEIN TONB"/>
    <property type="match status" value="1"/>
</dbReference>
<keyword evidence="8" id="KW-1133">Transmembrane helix</keyword>
<feature type="domain" description="TonB C-terminal" evidence="11">
    <location>
        <begin position="113"/>
        <end position="203"/>
    </location>
</feature>
<keyword evidence="6" id="KW-0812">Transmembrane</keyword>
<evidence type="ECO:0000256" key="7">
    <source>
        <dbReference type="ARBA" id="ARBA00022927"/>
    </source>
</evidence>
<evidence type="ECO:0000256" key="5">
    <source>
        <dbReference type="ARBA" id="ARBA00022519"/>
    </source>
</evidence>
<evidence type="ECO:0000256" key="9">
    <source>
        <dbReference type="ARBA" id="ARBA00023136"/>
    </source>
</evidence>
<evidence type="ECO:0000256" key="10">
    <source>
        <dbReference type="SAM" id="SignalP"/>
    </source>
</evidence>
<dbReference type="InterPro" id="IPR006260">
    <property type="entry name" value="TonB/TolA_C"/>
</dbReference>
<accession>A0A562SZ51</accession>
<dbReference type="InterPro" id="IPR037682">
    <property type="entry name" value="TonB_C"/>
</dbReference>
<keyword evidence="10" id="KW-0732">Signal</keyword>
<protein>
    <submittedName>
        <fullName evidence="12">TonB family protein</fullName>
    </submittedName>
</protein>
<keyword evidence="7" id="KW-0653">Protein transport</keyword>
<dbReference type="GO" id="GO:0031992">
    <property type="term" value="F:energy transducer activity"/>
    <property type="evidence" value="ECO:0007669"/>
    <property type="project" value="TreeGrafter"/>
</dbReference>
<evidence type="ECO:0000256" key="2">
    <source>
        <dbReference type="ARBA" id="ARBA00006555"/>
    </source>
</evidence>
<dbReference type="PROSITE" id="PS52015">
    <property type="entry name" value="TONB_CTD"/>
    <property type="match status" value="1"/>
</dbReference>
<dbReference type="Proteomes" id="UP000316778">
    <property type="component" value="Unassembled WGS sequence"/>
</dbReference>
<keyword evidence="9" id="KW-0472">Membrane</keyword>
<dbReference type="GO" id="GO:0098797">
    <property type="term" value="C:plasma membrane protein complex"/>
    <property type="evidence" value="ECO:0007669"/>
    <property type="project" value="TreeGrafter"/>
</dbReference>
<dbReference type="AlphaFoldDB" id="A0A562SZ51"/>
<dbReference type="SUPFAM" id="SSF74653">
    <property type="entry name" value="TolA/TonB C-terminal domain"/>
    <property type="match status" value="1"/>
</dbReference>
<evidence type="ECO:0000256" key="4">
    <source>
        <dbReference type="ARBA" id="ARBA00022475"/>
    </source>
</evidence>
<evidence type="ECO:0000256" key="1">
    <source>
        <dbReference type="ARBA" id="ARBA00004383"/>
    </source>
</evidence>
<evidence type="ECO:0000259" key="11">
    <source>
        <dbReference type="PROSITE" id="PS52015"/>
    </source>
</evidence>
<dbReference type="GO" id="GO:0055085">
    <property type="term" value="P:transmembrane transport"/>
    <property type="evidence" value="ECO:0007669"/>
    <property type="project" value="InterPro"/>
</dbReference>
<dbReference type="NCBIfam" id="TIGR01352">
    <property type="entry name" value="tonB_Cterm"/>
    <property type="match status" value="1"/>
</dbReference>
<keyword evidence="5" id="KW-0997">Cell inner membrane</keyword>
<dbReference type="Pfam" id="PF03544">
    <property type="entry name" value="TonB_C"/>
    <property type="match status" value="1"/>
</dbReference>
<comment type="caution">
    <text evidence="12">The sequence shown here is derived from an EMBL/GenBank/DDBJ whole genome shotgun (WGS) entry which is preliminary data.</text>
</comment>
<dbReference type="PANTHER" id="PTHR33446">
    <property type="entry name" value="PROTEIN TONB-RELATED"/>
    <property type="match status" value="1"/>
</dbReference>
<evidence type="ECO:0000313" key="13">
    <source>
        <dbReference type="Proteomes" id="UP000316778"/>
    </source>
</evidence>